<reference evidence="3" key="1">
    <citation type="submission" date="2021-03" db="EMBL/GenBank/DDBJ databases">
        <title>Ottowia sp. 27C isolated from the cloaca of a Giant Asian pond turtle (Heosemys grandis).</title>
        <authorList>
            <person name="Spergser J."/>
            <person name="Busse H.-J."/>
        </authorList>
    </citation>
    <scope>NUCLEOTIDE SEQUENCE</scope>
    <source>
        <strain evidence="3">27C</strain>
    </source>
</reference>
<dbReference type="RefSeq" id="WP_208007915.1">
    <property type="nucleotide sequence ID" value="NZ_CP071796.1"/>
</dbReference>
<dbReference type="Pfam" id="PF10087">
    <property type="entry name" value="DUF2325"/>
    <property type="match status" value="1"/>
</dbReference>
<dbReference type="InterPro" id="IPR016772">
    <property type="entry name" value="UCP020408"/>
</dbReference>
<evidence type="ECO:0000256" key="2">
    <source>
        <dbReference type="SAM" id="Coils"/>
    </source>
</evidence>
<comment type="similarity">
    <text evidence="1">Belongs to the UPF0751 family.</text>
</comment>
<protein>
    <submittedName>
        <fullName evidence="3">DUF2325 domain-containing protein</fullName>
    </submittedName>
</protein>
<evidence type="ECO:0000313" key="4">
    <source>
        <dbReference type="Proteomes" id="UP000663903"/>
    </source>
</evidence>
<proteinExistence type="inferred from homology"/>
<dbReference type="AlphaFoldDB" id="A0A975CFX2"/>
<evidence type="ECO:0000313" key="3">
    <source>
        <dbReference type="EMBL" id="QTD44351.1"/>
    </source>
</evidence>
<gene>
    <name evidence="3" type="ORF">J1M35_14710</name>
</gene>
<keyword evidence="2" id="KW-0175">Coiled coil</keyword>
<feature type="coiled-coil region" evidence="2">
    <location>
        <begin position="195"/>
        <end position="302"/>
    </location>
</feature>
<evidence type="ECO:0000256" key="1">
    <source>
        <dbReference type="ARBA" id="ARBA00007189"/>
    </source>
</evidence>
<accession>A0A975CFX2</accession>
<name>A0A975CFX2_9BURK</name>
<dbReference type="Proteomes" id="UP000663903">
    <property type="component" value="Chromosome"/>
</dbReference>
<keyword evidence="4" id="KW-1185">Reference proteome</keyword>
<organism evidence="3 4">
    <name type="scientific">Ottowia testudinis</name>
    <dbReference type="NCBI Taxonomy" id="2816950"/>
    <lineage>
        <taxon>Bacteria</taxon>
        <taxon>Pseudomonadati</taxon>
        <taxon>Pseudomonadota</taxon>
        <taxon>Betaproteobacteria</taxon>
        <taxon>Burkholderiales</taxon>
        <taxon>Comamonadaceae</taxon>
        <taxon>Ottowia</taxon>
    </lineage>
</organism>
<dbReference type="KEGG" id="otd:J1M35_14710"/>
<sequence length="437" mass="48646">MPFKEITTVCKKCETVPVLAAVSKPPQTQSITPQLVQTLMPAVPIAELGVRKRKKIWTLSSRWHCPLVGTCLPLGEMRKIAMREGYQTRGASDYDVHGLVVTQCHTRTPIAELVQRYLDKHYAAALMRFTRIRGEDQALALWREEVASGQDITGALWAAWTHPDIDAKAGEIIFGDIHMLSHQVGSQARADLRLQERLKHDNAELLKRNRQLQQEIDKARLLKSNAVAQLERDLDAARSQLAHYSQREAQFDLAQRLRHEHAALRERAETLDLRVNTLTERNTELQRQYAEAQVQQAELHEELLGAESALALLLDDAPQAPCAQDCPVPPRLSGRCVLCIGGRQNLVQGYRRLVEAHEGRFMHHDGGQEESLHRIDAIVSGVDAVVCQSGCVSHGAYWKIKDACKKLGKPCVFVASPGIASFARSLETLTAQAVGSA</sequence>
<dbReference type="EMBL" id="CP071796">
    <property type="protein sequence ID" value="QTD44351.1"/>
    <property type="molecule type" value="Genomic_DNA"/>
</dbReference>